<dbReference type="EMBL" id="CP003488">
    <property type="protein sequence ID" value="AFH92908.1"/>
    <property type="molecule type" value="Genomic_DNA"/>
</dbReference>
<proteinExistence type="predicted"/>
<dbReference type="Gene3D" id="2.60.40.1090">
    <property type="entry name" value="Fimbrial-type adhesion domain"/>
    <property type="match status" value="1"/>
</dbReference>
<dbReference type="OrthoDB" id="6462520at2"/>
<dbReference type="SUPFAM" id="SSF49401">
    <property type="entry name" value="Bacterial adhesins"/>
    <property type="match status" value="1"/>
</dbReference>
<dbReference type="InterPro" id="IPR008966">
    <property type="entry name" value="Adhesion_dom_sf"/>
</dbReference>
<feature type="signal peptide" evidence="1">
    <location>
        <begin position="1"/>
        <end position="24"/>
    </location>
</feature>
<reference evidence="4" key="2">
    <citation type="submission" date="2012-04" db="EMBL/GenBank/DDBJ databases">
        <title>Complete genome sequence of Providencia stuartii clinical isolate MRSN 2154.</title>
        <authorList>
            <person name="Clifford R.J."/>
            <person name="Hang J."/>
            <person name="Riley M.C."/>
            <person name="Onmus-Leone F."/>
            <person name="Kuschner R.A."/>
            <person name="Lesho E.P."/>
            <person name="Waterman P.E."/>
        </authorList>
    </citation>
    <scope>NUCLEOTIDE SEQUENCE [LARGE SCALE GENOMIC DNA]</scope>
    <source>
        <strain evidence="4">MRSN 2154</strain>
    </source>
</reference>
<keyword evidence="1" id="KW-0732">Signal</keyword>
<dbReference type="InterPro" id="IPR050263">
    <property type="entry name" value="Bact_Fimbrial_Adh_Pro"/>
</dbReference>
<name>A0A140NJR5_PROSM</name>
<dbReference type="KEGG" id="psi:S70_05155"/>
<organism evidence="3 4">
    <name type="scientific">Providencia stuartii (strain MRSN 2154)</name>
    <dbReference type="NCBI Taxonomy" id="1157951"/>
    <lineage>
        <taxon>Bacteria</taxon>
        <taxon>Pseudomonadati</taxon>
        <taxon>Pseudomonadota</taxon>
        <taxon>Gammaproteobacteria</taxon>
        <taxon>Enterobacterales</taxon>
        <taxon>Morganellaceae</taxon>
        <taxon>Providencia</taxon>
    </lineage>
</organism>
<dbReference type="GO" id="GO:0043709">
    <property type="term" value="P:cell adhesion involved in single-species biofilm formation"/>
    <property type="evidence" value="ECO:0007669"/>
    <property type="project" value="TreeGrafter"/>
</dbReference>
<protein>
    <submittedName>
        <fullName evidence="3">Fimbrial-like adhesin protein</fullName>
    </submittedName>
</protein>
<dbReference type="PANTHER" id="PTHR33420:SF32">
    <property type="entry name" value="FIMBRIAL-LIKE PROTEIN"/>
    <property type="match status" value="1"/>
</dbReference>
<accession>A0A140NJR5</accession>
<feature type="chain" id="PRO_5007303752" evidence="1">
    <location>
        <begin position="25"/>
        <end position="189"/>
    </location>
</feature>
<dbReference type="AlphaFoldDB" id="A0A140NJR5"/>
<dbReference type="GeneID" id="93518305"/>
<evidence type="ECO:0000259" key="2">
    <source>
        <dbReference type="Pfam" id="PF00419"/>
    </source>
</evidence>
<dbReference type="InterPro" id="IPR036937">
    <property type="entry name" value="Adhesion_dom_fimbrial_sf"/>
</dbReference>
<dbReference type="Proteomes" id="UP000005012">
    <property type="component" value="Chromosome"/>
</dbReference>
<dbReference type="GO" id="GO:0009289">
    <property type="term" value="C:pilus"/>
    <property type="evidence" value="ECO:0007669"/>
    <property type="project" value="InterPro"/>
</dbReference>
<reference evidence="3 4" key="1">
    <citation type="journal article" date="2012" name="J. Bacteriol.">
        <title>Complete Genome Sequence of Providencia stuartii Clinical Isolate MRSN 2154.</title>
        <authorList>
            <person name="Clifford R.J."/>
            <person name="Hang J."/>
            <person name="Riley M.C."/>
            <person name="Onmus-Leone F."/>
            <person name="Kuschner R.A."/>
            <person name="Lesho E.P."/>
            <person name="Waterman P.E."/>
        </authorList>
    </citation>
    <scope>NUCLEOTIDE SEQUENCE [LARGE SCALE GENOMIC DNA]</scope>
    <source>
        <strain evidence="3 4">MRSN 2154</strain>
    </source>
</reference>
<dbReference type="HOGENOM" id="CLU_088965_0_3_6"/>
<dbReference type="InterPro" id="IPR000259">
    <property type="entry name" value="Adhesion_dom_fimbrial"/>
</dbReference>
<dbReference type="RefSeq" id="WP_004922560.1">
    <property type="nucleotide sequence ID" value="NC_017731.1"/>
</dbReference>
<dbReference type="PATRIC" id="fig|1157951.4.peg.1020"/>
<evidence type="ECO:0000256" key="1">
    <source>
        <dbReference type="SAM" id="SignalP"/>
    </source>
</evidence>
<evidence type="ECO:0000313" key="4">
    <source>
        <dbReference type="Proteomes" id="UP000005012"/>
    </source>
</evidence>
<dbReference type="Pfam" id="PF00419">
    <property type="entry name" value="Fimbrial"/>
    <property type="match status" value="1"/>
</dbReference>
<dbReference type="PANTHER" id="PTHR33420">
    <property type="entry name" value="FIMBRIAL SUBUNIT ELFA-RELATED"/>
    <property type="match status" value="1"/>
</dbReference>
<feature type="domain" description="Fimbrial-type adhesion" evidence="2">
    <location>
        <begin position="31"/>
        <end position="189"/>
    </location>
</feature>
<evidence type="ECO:0000313" key="3">
    <source>
        <dbReference type="EMBL" id="AFH92908.1"/>
    </source>
</evidence>
<sequence>MKKLSTRNIFMAVIASAFAFSATAEEQSGTIKFKGLIYNATCTISLNDTNSPNADVKMGRFATSEFTEEGDEVGGTGGDGKLKIKLIDCPDQGTISINLTGHENRFDKTILELDNKGSAGVAKNVGIRIYNEDDLSKPLKINGSKSEEIKVNGNSAQWTGTFIAKYVSTDDDVEAGQADATLNYKITYK</sequence>
<gene>
    <name evidence="3" type="ordered locus">S70_05155</name>
</gene>